<feature type="region of interest" description="Disordered" evidence="1">
    <location>
        <begin position="77"/>
        <end position="116"/>
    </location>
</feature>
<organism evidence="2 3">
    <name type="scientific">Cochliobolus sativus (strain ND90Pr / ATCC 201652)</name>
    <name type="common">Common root rot and spot blotch fungus</name>
    <name type="synonym">Bipolaris sorokiniana</name>
    <dbReference type="NCBI Taxonomy" id="665912"/>
    <lineage>
        <taxon>Eukaryota</taxon>
        <taxon>Fungi</taxon>
        <taxon>Dikarya</taxon>
        <taxon>Ascomycota</taxon>
        <taxon>Pezizomycotina</taxon>
        <taxon>Dothideomycetes</taxon>
        <taxon>Pleosporomycetidae</taxon>
        <taxon>Pleosporales</taxon>
        <taxon>Pleosporineae</taxon>
        <taxon>Pleosporaceae</taxon>
        <taxon>Bipolaris</taxon>
    </lineage>
</organism>
<accession>M2TJN2</accession>
<dbReference type="OMA" id="HYIWGES"/>
<keyword evidence="3" id="KW-1185">Reference proteome</keyword>
<evidence type="ECO:0000313" key="2">
    <source>
        <dbReference type="EMBL" id="EMD69401.1"/>
    </source>
</evidence>
<dbReference type="RefSeq" id="XP_007694732.1">
    <property type="nucleotide sequence ID" value="XM_007696542.1"/>
</dbReference>
<sequence length="116" mass="13867">MCKRYPLECAMPNCLNTIPPHYIWGESCYQATTHDRGVKRHYIPGVKPSGYCGFTQVMEPYKHPYMMCEFHYEQRNKEEEEKKKKKKKEEEEEAKKKQLKDRERDGLPRGMGHLID</sequence>
<reference evidence="3" key="2">
    <citation type="journal article" date="2013" name="PLoS Genet.">
        <title>Comparative genome structure, secondary metabolite, and effector coding capacity across Cochliobolus pathogens.</title>
        <authorList>
            <person name="Condon B.J."/>
            <person name="Leng Y."/>
            <person name="Wu D."/>
            <person name="Bushley K.E."/>
            <person name="Ohm R.A."/>
            <person name="Otillar R."/>
            <person name="Martin J."/>
            <person name="Schackwitz W."/>
            <person name="Grimwood J."/>
            <person name="MohdZainudin N."/>
            <person name="Xue C."/>
            <person name="Wang R."/>
            <person name="Manning V.A."/>
            <person name="Dhillon B."/>
            <person name="Tu Z.J."/>
            <person name="Steffenson B.J."/>
            <person name="Salamov A."/>
            <person name="Sun H."/>
            <person name="Lowry S."/>
            <person name="LaButti K."/>
            <person name="Han J."/>
            <person name="Copeland A."/>
            <person name="Lindquist E."/>
            <person name="Barry K."/>
            <person name="Schmutz J."/>
            <person name="Baker S.E."/>
            <person name="Ciuffetti L.M."/>
            <person name="Grigoriev I.V."/>
            <person name="Zhong S."/>
            <person name="Turgeon B.G."/>
        </authorList>
    </citation>
    <scope>NUCLEOTIDE SEQUENCE [LARGE SCALE GENOMIC DNA]</scope>
    <source>
        <strain evidence="3">ND90Pr / ATCC 201652</strain>
    </source>
</reference>
<evidence type="ECO:0000256" key="1">
    <source>
        <dbReference type="SAM" id="MobiDB-lite"/>
    </source>
</evidence>
<evidence type="ECO:0000313" key="3">
    <source>
        <dbReference type="Proteomes" id="UP000016934"/>
    </source>
</evidence>
<name>M2TJN2_COCSN</name>
<feature type="compositionally biased region" description="Basic and acidic residues" evidence="1">
    <location>
        <begin position="93"/>
        <end position="107"/>
    </location>
</feature>
<gene>
    <name evidence="2" type="ORF">COCSADRAFT_341318</name>
</gene>
<proteinExistence type="predicted"/>
<dbReference type="Proteomes" id="UP000016934">
    <property type="component" value="Unassembled WGS sequence"/>
</dbReference>
<dbReference type="HOGENOM" id="CLU_2096685_0_0_1"/>
<reference evidence="2 3" key="1">
    <citation type="journal article" date="2012" name="PLoS Pathog.">
        <title>Diverse lifestyles and strategies of plant pathogenesis encoded in the genomes of eighteen Dothideomycetes fungi.</title>
        <authorList>
            <person name="Ohm R.A."/>
            <person name="Feau N."/>
            <person name="Henrissat B."/>
            <person name="Schoch C.L."/>
            <person name="Horwitz B.A."/>
            <person name="Barry K.W."/>
            <person name="Condon B.J."/>
            <person name="Copeland A.C."/>
            <person name="Dhillon B."/>
            <person name="Glaser F."/>
            <person name="Hesse C.N."/>
            <person name="Kosti I."/>
            <person name="LaButti K."/>
            <person name="Lindquist E.A."/>
            <person name="Lucas S."/>
            <person name="Salamov A.A."/>
            <person name="Bradshaw R.E."/>
            <person name="Ciuffetti L."/>
            <person name="Hamelin R.C."/>
            <person name="Kema G.H.J."/>
            <person name="Lawrence C."/>
            <person name="Scott J.A."/>
            <person name="Spatafora J.W."/>
            <person name="Turgeon B.G."/>
            <person name="de Wit P.J.G.M."/>
            <person name="Zhong S."/>
            <person name="Goodwin S.B."/>
            <person name="Grigoriev I.V."/>
        </authorList>
    </citation>
    <scope>NUCLEOTIDE SEQUENCE [LARGE SCALE GENOMIC DNA]</scope>
    <source>
        <strain evidence="3">ND90Pr / ATCC 201652</strain>
    </source>
</reference>
<dbReference type="AlphaFoldDB" id="M2TJN2"/>
<dbReference type="KEGG" id="bsc:COCSADRAFT_341318"/>
<protein>
    <submittedName>
        <fullName evidence="2">Uncharacterized protein</fullName>
    </submittedName>
</protein>
<dbReference type="EMBL" id="KB445637">
    <property type="protein sequence ID" value="EMD69401.1"/>
    <property type="molecule type" value="Genomic_DNA"/>
</dbReference>
<dbReference type="GeneID" id="19137469"/>
<dbReference type="OrthoDB" id="3686274at2759"/>